<protein>
    <submittedName>
        <fullName evidence="1">Uncharacterized protein</fullName>
    </submittedName>
</protein>
<organism evidence="1 2">
    <name type="scientific">Magnetospirillum fulvum MGU-K5</name>
    <dbReference type="NCBI Taxonomy" id="1316936"/>
    <lineage>
        <taxon>Bacteria</taxon>
        <taxon>Pseudomonadati</taxon>
        <taxon>Pseudomonadota</taxon>
        <taxon>Alphaproteobacteria</taxon>
        <taxon>Rhodospirillales</taxon>
        <taxon>Rhodospirillaceae</taxon>
        <taxon>Magnetospirillum</taxon>
    </lineage>
</organism>
<evidence type="ECO:0000313" key="1">
    <source>
        <dbReference type="EMBL" id="EPY01359.1"/>
    </source>
</evidence>
<gene>
    <name evidence="1" type="ORF">K678_11196</name>
</gene>
<name>S9S9I2_MAGFU</name>
<evidence type="ECO:0000313" key="2">
    <source>
        <dbReference type="Proteomes" id="UP000015350"/>
    </source>
</evidence>
<dbReference type="OrthoDB" id="8481638at2"/>
<dbReference type="Proteomes" id="UP000015350">
    <property type="component" value="Unassembled WGS sequence"/>
</dbReference>
<reference evidence="1 2" key="1">
    <citation type="submission" date="2013-04" db="EMBL/GenBank/DDBJ databases">
        <authorList>
            <person name="Kuznetsov B."/>
            <person name="Ivanovsky R."/>
        </authorList>
    </citation>
    <scope>NUCLEOTIDE SEQUENCE [LARGE SCALE GENOMIC DNA]</scope>
    <source>
        <strain evidence="1 2">MGU-K5</strain>
    </source>
</reference>
<sequence>MTTVKHASPESGLNAVTTWNYRIVRHHQPSEWFGLHEVFYDEAGCPTSMTANPVDFVCDGDEGPEGIIGSLEMALTDAKSRPVLDECDVVGPPAEIQPHAVE</sequence>
<comment type="caution">
    <text evidence="1">The sequence shown here is derived from an EMBL/GenBank/DDBJ whole genome shotgun (WGS) entry which is preliminary data.</text>
</comment>
<dbReference type="STRING" id="1316936.K678_11196"/>
<accession>S9S9I2</accession>
<dbReference type="EMBL" id="AQPH01000042">
    <property type="protein sequence ID" value="EPY01359.1"/>
    <property type="molecule type" value="Genomic_DNA"/>
</dbReference>
<proteinExistence type="predicted"/>
<dbReference type="RefSeq" id="WP_021132552.1">
    <property type="nucleotide sequence ID" value="NZ_AQPH01000042.1"/>
</dbReference>
<dbReference type="AlphaFoldDB" id="S9S9I2"/>
<dbReference type="eggNOG" id="ENOG502ZMFA">
    <property type="taxonomic scope" value="Bacteria"/>
</dbReference>